<keyword evidence="3 8" id="KW-0812">Transmembrane</keyword>
<dbReference type="EMBL" id="JNBR01001843">
    <property type="protein sequence ID" value="OQR84633.1"/>
    <property type="molecule type" value="Genomic_DNA"/>
</dbReference>
<protein>
    <submittedName>
        <fullName evidence="11">Uncharacterized protein</fullName>
    </submittedName>
</protein>
<dbReference type="Proteomes" id="UP000243579">
    <property type="component" value="Unassembled WGS sequence"/>
</dbReference>
<comment type="subcellular location">
    <subcellularLocation>
        <location evidence="1">Membrane</location>
        <topology evidence="1">Multi-pass membrane protein</topology>
    </subcellularLocation>
</comment>
<evidence type="ECO:0000256" key="2">
    <source>
        <dbReference type="ARBA" id="ARBA00007200"/>
    </source>
</evidence>
<dbReference type="AlphaFoldDB" id="A0A1V9YFX0"/>
<dbReference type="InterPro" id="IPR046791">
    <property type="entry name" value="Polycystin_dom"/>
</dbReference>
<keyword evidence="12" id="KW-1185">Reference proteome</keyword>
<evidence type="ECO:0000256" key="1">
    <source>
        <dbReference type="ARBA" id="ARBA00004141"/>
    </source>
</evidence>
<dbReference type="PANTHER" id="PTHR10877">
    <property type="entry name" value="POLYCYSTIN FAMILY MEMBER"/>
    <property type="match status" value="1"/>
</dbReference>
<reference evidence="11 12" key="1">
    <citation type="journal article" date="2014" name="Genome Biol. Evol.">
        <title>The secreted proteins of Achlya hypogyna and Thraustotheca clavata identify the ancestral oomycete secretome and reveal gene acquisitions by horizontal gene transfer.</title>
        <authorList>
            <person name="Misner I."/>
            <person name="Blouin N."/>
            <person name="Leonard G."/>
            <person name="Richards T.A."/>
            <person name="Lane C.E."/>
        </authorList>
    </citation>
    <scope>NUCLEOTIDE SEQUENCE [LARGE SCALE GENOMIC DNA]</scope>
    <source>
        <strain evidence="11 12">ATCC 48635</strain>
    </source>
</reference>
<feature type="transmembrane region" description="Helical" evidence="8">
    <location>
        <begin position="388"/>
        <end position="414"/>
    </location>
</feature>
<feature type="domain" description="Polycystin cation channel PKD1/PKD2" evidence="9">
    <location>
        <begin position="301"/>
        <end position="522"/>
    </location>
</feature>
<feature type="transmembrane region" description="Helical" evidence="8">
    <location>
        <begin position="495"/>
        <end position="522"/>
    </location>
</feature>
<keyword evidence="4 8" id="KW-1133">Transmembrane helix</keyword>
<feature type="transmembrane region" description="Helical" evidence="8">
    <location>
        <begin position="35"/>
        <end position="53"/>
    </location>
</feature>
<dbReference type="Pfam" id="PF08016">
    <property type="entry name" value="PKD_channel"/>
    <property type="match status" value="1"/>
</dbReference>
<evidence type="ECO:0000313" key="11">
    <source>
        <dbReference type="EMBL" id="OQR84633.1"/>
    </source>
</evidence>
<proteinExistence type="inferred from homology"/>
<dbReference type="GO" id="GO:0016020">
    <property type="term" value="C:membrane"/>
    <property type="evidence" value="ECO:0007669"/>
    <property type="project" value="UniProtKB-SubCell"/>
</dbReference>
<evidence type="ECO:0000259" key="9">
    <source>
        <dbReference type="Pfam" id="PF08016"/>
    </source>
</evidence>
<evidence type="ECO:0000256" key="5">
    <source>
        <dbReference type="ARBA" id="ARBA00023136"/>
    </source>
</evidence>
<comment type="caution">
    <text evidence="11">The sequence shown here is derived from an EMBL/GenBank/DDBJ whole genome shotgun (WGS) entry which is preliminary data.</text>
</comment>
<comment type="similarity">
    <text evidence="2">Belongs to the polycystin family.</text>
</comment>
<evidence type="ECO:0000259" key="10">
    <source>
        <dbReference type="Pfam" id="PF20519"/>
    </source>
</evidence>
<feature type="disulfide bond" evidence="7">
    <location>
        <begin position="154"/>
        <end position="170"/>
    </location>
</feature>
<dbReference type="STRING" id="1202772.A0A1V9YFX0"/>
<feature type="transmembrane region" description="Helical" evidence="8">
    <location>
        <begin position="435"/>
        <end position="457"/>
    </location>
</feature>
<feature type="domain" description="Polycystin" evidence="10">
    <location>
        <begin position="240"/>
        <end position="298"/>
    </location>
</feature>
<accession>A0A1V9YFX0</accession>
<evidence type="ECO:0000313" key="12">
    <source>
        <dbReference type="Proteomes" id="UP000243579"/>
    </source>
</evidence>
<sequence length="646" mass="73003">MSPEAAAVDMASLQLKKLMRQSETDRKQRSASKEILEMVNYAVFLVLFLVATLEGRNNSSYKSRAILMAELRDKPFLHSQTSVRKTFVEVASVEELYQYLVGPFYTSVYMGQSYDADLRWPSGPLYAGRGYVAGVERIVGSIRIGQLRVDGYPCTGTLAGILSPNATATCFPEYSAAAESTLPFGHGVTYLPVPPAPDEPAYVSRTGRQYPSPRFAVYIPSVEDNPHCDAETFANCTVYEQLTALETTKFFDKATRAVFIDFTLYNANTDQQSVVRLVAEHTMSGGLSTQADCWSYRLYRNETAADNVRLALEVLVLLQVFYQLYDELRLFRRVRRAYWRMTANVAHCFSLLLFIVCAVLRFLCYAHLPTVSAATMTPMAFINFRASASYYMLADIATSFTCFLSWLKLFKFLAFMPMFAPLTKTVTKAASKVSSLILIFFIALVGSALSFTMAFGVDLQTYYSLWSSFIGLLCILQGELDLLELQSSNRILGPIFFVLFVTFMFFVILNMFIVVVSDAFIETKGELQLLKELDVDTLSKEIYTHVLHHIVFRLPVVGTALQRAYDRRSTRLGQIHDRRSLNDCTKYHVLSQNTHSATMKRLRLALTDRKQPAARFEAVLDLRHQRQSDFDRRWAASKAQIAAPNT</sequence>
<keyword evidence="5 8" id="KW-0472">Membrane</keyword>
<organism evidence="11 12">
    <name type="scientific">Achlya hypogyna</name>
    <name type="common">Oomycete</name>
    <name type="synonym">Protoachlya hypogyna</name>
    <dbReference type="NCBI Taxonomy" id="1202772"/>
    <lineage>
        <taxon>Eukaryota</taxon>
        <taxon>Sar</taxon>
        <taxon>Stramenopiles</taxon>
        <taxon>Oomycota</taxon>
        <taxon>Saprolegniomycetes</taxon>
        <taxon>Saprolegniales</taxon>
        <taxon>Achlyaceae</taxon>
        <taxon>Achlya</taxon>
    </lineage>
</organism>
<dbReference type="OrthoDB" id="444119at2759"/>
<name>A0A1V9YFX0_ACHHY</name>
<gene>
    <name evidence="11" type="ORF">ACHHYP_13115</name>
</gene>
<evidence type="ECO:0000256" key="3">
    <source>
        <dbReference type="ARBA" id="ARBA00022692"/>
    </source>
</evidence>
<dbReference type="InterPro" id="IPR051223">
    <property type="entry name" value="Polycystin"/>
</dbReference>
<dbReference type="GO" id="GO:0005509">
    <property type="term" value="F:calcium ion binding"/>
    <property type="evidence" value="ECO:0007669"/>
    <property type="project" value="InterPro"/>
</dbReference>
<dbReference type="PANTHER" id="PTHR10877:SF183">
    <property type="entry name" value="AT14535P-RELATED"/>
    <property type="match status" value="1"/>
</dbReference>
<dbReference type="PRINTS" id="PR01433">
    <property type="entry name" value="POLYCYSTIN2"/>
</dbReference>
<evidence type="ECO:0000256" key="4">
    <source>
        <dbReference type="ARBA" id="ARBA00022989"/>
    </source>
</evidence>
<dbReference type="Pfam" id="PF20519">
    <property type="entry name" value="Polycystin_dom"/>
    <property type="match status" value="1"/>
</dbReference>
<dbReference type="Gene3D" id="1.10.287.70">
    <property type="match status" value="1"/>
</dbReference>
<dbReference type="InterPro" id="IPR013122">
    <property type="entry name" value="PKD1_2_channel"/>
</dbReference>
<keyword evidence="6" id="KW-0325">Glycoprotein</keyword>
<dbReference type="InterPro" id="IPR003915">
    <property type="entry name" value="PKD_2"/>
</dbReference>
<evidence type="ECO:0000256" key="8">
    <source>
        <dbReference type="SAM" id="Phobius"/>
    </source>
</evidence>
<feature type="transmembrane region" description="Helical" evidence="8">
    <location>
        <begin position="345"/>
        <end position="368"/>
    </location>
</feature>
<evidence type="ECO:0000256" key="7">
    <source>
        <dbReference type="PIRSR" id="PIRSR603915-2"/>
    </source>
</evidence>
<evidence type="ECO:0000256" key="6">
    <source>
        <dbReference type="ARBA" id="ARBA00023180"/>
    </source>
</evidence>